<comment type="function">
    <text evidence="1">Resistance to tetracycline by an active tetracycline efflux. This is an energy-dependent process that decreases the accumulation of the antibiotic in whole cells. This protein functions as a metal-tetracycline/H(+) antiporter.</text>
</comment>
<feature type="transmembrane region" description="Helical" evidence="8">
    <location>
        <begin position="280"/>
        <end position="299"/>
    </location>
</feature>
<dbReference type="GO" id="GO:0016020">
    <property type="term" value="C:membrane"/>
    <property type="evidence" value="ECO:0007669"/>
    <property type="project" value="UniProtKB-SubCell"/>
</dbReference>
<keyword evidence="11" id="KW-1185">Reference proteome</keyword>
<evidence type="ECO:0000256" key="5">
    <source>
        <dbReference type="ARBA" id="ARBA00022692"/>
    </source>
</evidence>
<keyword evidence="7 8" id="KW-0472">Membrane</keyword>
<name>A0A6M4GZY7_9PROT</name>
<dbReference type="PRINTS" id="PR01035">
    <property type="entry name" value="TCRTETA"/>
</dbReference>
<keyword evidence="6 8" id="KW-1133">Transmembrane helix</keyword>
<feature type="transmembrane region" description="Helical" evidence="8">
    <location>
        <begin position="214"/>
        <end position="239"/>
    </location>
</feature>
<feature type="domain" description="Major facilitator superfamily (MFS) profile" evidence="9">
    <location>
        <begin position="5"/>
        <end position="392"/>
    </location>
</feature>
<dbReference type="RefSeq" id="WP_171093778.1">
    <property type="nucleotide sequence ID" value="NZ_CP053069.1"/>
</dbReference>
<comment type="similarity">
    <text evidence="3">Belongs to the major facilitator superfamily. TCR/Tet family.</text>
</comment>
<proteinExistence type="inferred from homology"/>
<keyword evidence="5 8" id="KW-0812">Transmembrane</keyword>
<protein>
    <submittedName>
        <fullName evidence="10">Tetracycline resistance protein, class C</fullName>
    </submittedName>
</protein>
<evidence type="ECO:0000256" key="3">
    <source>
        <dbReference type="ARBA" id="ARBA00007520"/>
    </source>
</evidence>
<evidence type="ECO:0000256" key="6">
    <source>
        <dbReference type="ARBA" id="ARBA00022989"/>
    </source>
</evidence>
<reference evidence="10 11" key="1">
    <citation type="submission" date="2020-04" db="EMBL/GenBank/DDBJ databases">
        <title>Usitatibacter rugosus gen. nov., sp. nov. and Usitatibacter palustris sp. nov., novel members of Usitatibacteraceae fam. nov. within the order Nitrosomonadales isolated from soil.</title>
        <authorList>
            <person name="Huber K.J."/>
            <person name="Neumann-Schaal M."/>
            <person name="Geppert A."/>
            <person name="Luckner M."/>
            <person name="Wanner G."/>
            <person name="Overmann J."/>
        </authorList>
    </citation>
    <scope>NUCLEOTIDE SEQUENCE [LARGE SCALE GENOMIC DNA]</scope>
    <source>
        <strain evidence="10 11">0125_3</strain>
    </source>
</reference>
<dbReference type="CDD" id="cd17388">
    <property type="entry name" value="MFS_TetA"/>
    <property type="match status" value="1"/>
</dbReference>
<accession>A0A6M4GZY7</accession>
<feature type="transmembrane region" description="Helical" evidence="8">
    <location>
        <begin position="338"/>
        <end position="357"/>
    </location>
</feature>
<evidence type="ECO:0000259" key="9">
    <source>
        <dbReference type="PROSITE" id="PS50850"/>
    </source>
</evidence>
<dbReference type="PROSITE" id="PS50850">
    <property type="entry name" value="MFS"/>
    <property type="match status" value="1"/>
</dbReference>
<gene>
    <name evidence="10" type="primary">tetA</name>
    <name evidence="10" type="ORF">DSM104443_03066</name>
</gene>
<evidence type="ECO:0000256" key="8">
    <source>
        <dbReference type="SAM" id="Phobius"/>
    </source>
</evidence>
<feature type="transmembrane region" description="Helical" evidence="8">
    <location>
        <begin position="305"/>
        <end position="326"/>
    </location>
</feature>
<dbReference type="AlphaFoldDB" id="A0A6M4GZY7"/>
<keyword evidence="4" id="KW-0813">Transport</keyword>
<dbReference type="PANTHER" id="PTHR23504">
    <property type="entry name" value="MAJOR FACILITATOR SUPERFAMILY DOMAIN-CONTAINING PROTEIN 10"/>
    <property type="match status" value="1"/>
</dbReference>
<evidence type="ECO:0000313" key="11">
    <source>
        <dbReference type="Proteomes" id="UP000501534"/>
    </source>
</evidence>
<evidence type="ECO:0000313" key="10">
    <source>
        <dbReference type="EMBL" id="QJR11983.1"/>
    </source>
</evidence>
<feature type="transmembrane region" description="Helical" evidence="8">
    <location>
        <begin position="45"/>
        <end position="64"/>
    </location>
</feature>
<evidence type="ECO:0000256" key="4">
    <source>
        <dbReference type="ARBA" id="ARBA00022448"/>
    </source>
</evidence>
<dbReference type="PROSITE" id="PS00216">
    <property type="entry name" value="SUGAR_TRANSPORT_1"/>
    <property type="match status" value="1"/>
</dbReference>
<feature type="transmembrane region" description="Helical" evidence="8">
    <location>
        <begin position="162"/>
        <end position="182"/>
    </location>
</feature>
<dbReference type="InterPro" id="IPR001958">
    <property type="entry name" value="Tet-R_TetA/multi-R_MdtG-like"/>
</dbReference>
<dbReference type="PANTHER" id="PTHR23504:SF15">
    <property type="entry name" value="MAJOR FACILITATOR SUPERFAMILY (MFS) PROFILE DOMAIN-CONTAINING PROTEIN"/>
    <property type="match status" value="1"/>
</dbReference>
<feature type="transmembrane region" description="Helical" evidence="8">
    <location>
        <begin position="133"/>
        <end position="156"/>
    </location>
</feature>
<dbReference type="InterPro" id="IPR036259">
    <property type="entry name" value="MFS_trans_sf"/>
</dbReference>
<dbReference type="EMBL" id="CP053069">
    <property type="protein sequence ID" value="QJR11983.1"/>
    <property type="molecule type" value="Genomic_DNA"/>
</dbReference>
<dbReference type="SUPFAM" id="SSF103473">
    <property type="entry name" value="MFS general substrate transporter"/>
    <property type="match status" value="1"/>
</dbReference>
<dbReference type="InterPro" id="IPR020846">
    <property type="entry name" value="MFS_dom"/>
</dbReference>
<evidence type="ECO:0000256" key="2">
    <source>
        <dbReference type="ARBA" id="ARBA00004141"/>
    </source>
</evidence>
<dbReference type="GO" id="GO:0022857">
    <property type="term" value="F:transmembrane transporter activity"/>
    <property type="evidence" value="ECO:0007669"/>
    <property type="project" value="InterPro"/>
</dbReference>
<organism evidence="10 11">
    <name type="scientific">Usitatibacter rugosus</name>
    <dbReference type="NCBI Taxonomy" id="2732067"/>
    <lineage>
        <taxon>Bacteria</taxon>
        <taxon>Pseudomonadati</taxon>
        <taxon>Pseudomonadota</taxon>
        <taxon>Betaproteobacteria</taxon>
        <taxon>Nitrosomonadales</taxon>
        <taxon>Usitatibacteraceae</taxon>
        <taxon>Usitatibacter</taxon>
    </lineage>
</organism>
<comment type="subcellular location">
    <subcellularLocation>
        <location evidence="2">Membrane</location>
        <topology evidence="2">Multi-pass membrane protein</topology>
    </subcellularLocation>
</comment>
<feature type="transmembrane region" description="Helical" evidence="8">
    <location>
        <begin position="76"/>
        <end position="95"/>
    </location>
</feature>
<sequence length="392" mass="41311">MRKATLTFIFILVALDVLALGIIIPVLPKLVERFMGGDTARAAEVFGLFGTAWSLMQFFFMPLLGMLSDRFGRRPVILISCLGMGLDYFFMALAPSLVLLFIGRLISGITAASISTAFAYIADVTPPEKRAGAFGMIGAAFGLGFVIGPALGGVLGSVDPRLPFWVAGAMAILNAAYGLFVLPESLPPEKRAPFNWKRANPLGSLTLLRSHKELFGLASVLFLMNLAHMVLPSVAVLYMGYRYGWGELAVGLVLAGVGVFAVIVQGGLMKPVVKRVGERMAMTIGLLFGTVGFVIYGLAPTGILFLVAVPIMSLWGFAAPSAQALMTKHVGPSEQGQLQGATASLVSIAGIVGPGLFTQTFAMTITTFPGAAFVMAGALLLAAATVGWRVTK</sequence>
<dbReference type="InterPro" id="IPR005829">
    <property type="entry name" value="Sugar_transporter_CS"/>
</dbReference>
<dbReference type="InterPro" id="IPR011701">
    <property type="entry name" value="MFS"/>
</dbReference>
<dbReference type="Pfam" id="PF07690">
    <property type="entry name" value="MFS_1"/>
    <property type="match status" value="1"/>
</dbReference>
<dbReference type="Proteomes" id="UP000501534">
    <property type="component" value="Chromosome"/>
</dbReference>
<feature type="transmembrane region" description="Helical" evidence="8">
    <location>
        <begin position="245"/>
        <end position="268"/>
    </location>
</feature>
<dbReference type="Gene3D" id="1.20.1250.20">
    <property type="entry name" value="MFS general substrate transporter like domains"/>
    <property type="match status" value="1"/>
</dbReference>
<evidence type="ECO:0000256" key="7">
    <source>
        <dbReference type="ARBA" id="ARBA00023136"/>
    </source>
</evidence>
<feature type="transmembrane region" description="Helical" evidence="8">
    <location>
        <begin position="363"/>
        <end position="388"/>
    </location>
</feature>
<dbReference type="KEGG" id="uru:DSM104443_03066"/>
<evidence type="ECO:0000256" key="1">
    <source>
        <dbReference type="ARBA" id="ARBA00003279"/>
    </source>
</evidence>